<proteinExistence type="predicted"/>
<gene>
    <name evidence="1" type="ORF">B1H18_14380</name>
</gene>
<dbReference type="InterPro" id="IPR016181">
    <property type="entry name" value="Acyl_CoA_acyltransferase"/>
</dbReference>
<evidence type="ECO:0000313" key="1">
    <source>
        <dbReference type="EMBL" id="OON79163.1"/>
    </source>
</evidence>
<comment type="caution">
    <text evidence="1">The sequence shown here is derived from an EMBL/GenBank/DDBJ whole genome shotgun (WGS) entry which is preliminary data.</text>
</comment>
<keyword evidence="2" id="KW-1185">Reference proteome</keyword>
<protein>
    <recommendedName>
        <fullName evidence="3">N-acetyltransferase domain-containing protein</fullName>
    </recommendedName>
</protein>
<dbReference type="Proteomes" id="UP000190539">
    <property type="component" value="Unassembled WGS sequence"/>
</dbReference>
<dbReference type="OrthoDB" id="3627466at2"/>
<organism evidence="1 2">
    <name type="scientific">Streptomyces tsukubensis</name>
    <dbReference type="NCBI Taxonomy" id="83656"/>
    <lineage>
        <taxon>Bacteria</taxon>
        <taxon>Bacillati</taxon>
        <taxon>Actinomycetota</taxon>
        <taxon>Actinomycetes</taxon>
        <taxon>Kitasatosporales</taxon>
        <taxon>Streptomycetaceae</taxon>
        <taxon>Streptomyces</taxon>
    </lineage>
</organism>
<dbReference type="RefSeq" id="WP_077968295.1">
    <property type="nucleotide sequence ID" value="NZ_CP045178.1"/>
</dbReference>
<reference evidence="1 2" key="1">
    <citation type="submission" date="2017-02" db="EMBL/GenBank/DDBJ databases">
        <title>Draft Genome Sequence of Streptomyces tsukubaensis F601, a Producer of the immunosuppressant tacrolimus FK506.</title>
        <authorList>
            <person name="Zong G."/>
            <person name="Zhong C."/>
            <person name="Fu J."/>
            <person name="Qin R."/>
            <person name="Cao G."/>
        </authorList>
    </citation>
    <scope>NUCLEOTIDE SEQUENCE [LARGE SCALE GENOMIC DNA]</scope>
    <source>
        <strain evidence="1 2">F601</strain>
    </source>
</reference>
<evidence type="ECO:0000313" key="2">
    <source>
        <dbReference type="Proteomes" id="UP000190539"/>
    </source>
</evidence>
<dbReference type="AlphaFoldDB" id="A0A1V4A9B9"/>
<name>A0A1V4A9B9_9ACTN</name>
<dbReference type="EMBL" id="MVFC01000010">
    <property type="protein sequence ID" value="OON79163.1"/>
    <property type="molecule type" value="Genomic_DNA"/>
</dbReference>
<accession>A0A1V4A9B9</accession>
<sequence>MSEVFLRRLTRWQAEQQRQSVADVYVKAYGRASGTDYRDRGEFLSRFERDMQRPGFDMVVAGAATLAACVYGYGAARSGEWWRGFQGSLPLDVEELTVSGRAFVLAELMVVPAHRGAHVATRIQQHLLVRHADDLVIALVEPSDSPALAVVSSWEWSKLGMLDAAPGAPAAFPASATRTPIGPPLVPHEVWIRRPRSRPGG</sequence>
<evidence type="ECO:0008006" key="3">
    <source>
        <dbReference type="Google" id="ProtNLM"/>
    </source>
</evidence>
<dbReference type="SUPFAM" id="SSF55729">
    <property type="entry name" value="Acyl-CoA N-acyltransferases (Nat)"/>
    <property type="match status" value="1"/>
</dbReference>